<evidence type="ECO:0000256" key="1">
    <source>
        <dbReference type="ARBA" id="ARBA00023002"/>
    </source>
</evidence>
<organism evidence="3 6">
    <name type="scientific">Pandoraea cepalis</name>
    <dbReference type="NCBI Taxonomy" id="2508294"/>
    <lineage>
        <taxon>Bacteria</taxon>
        <taxon>Pseudomonadati</taxon>
        <taxon>Pseudomonadota</taxon>
        <taxon>Betaproteobacteria</taxon>
        <taxon>Burkholderiales</taxon>
        <taxon>Burkholderiaceae</taxon>
        <taxon>Pandoraea</taxon>
    </lineage>
</organism>
<gene>
    <name evidence="3" type="ORF">DBA34_12890</name>
    <name evidence="4" type="ORF">DBB29_16195</name>
</gene>
<evidence type="ECO:0000313" key="4">
    <source>
        <dbReference type="EMBL" id="MDN4579655.1"/>
    </source>
</evidence>
<dbReference type="GO" id="GO:0016627">
    <property type="term" value="F:oxidoreductase activity, acting on the CH-CH group of donors"/>
    <property type="evidence" value="ECO:0007669"/>
    <property type="project" value="TreeGrafter"/>
</dbReference>
<dbReference type="AlphaFoldDB" id="A0AAW7MN33"/>
<dbReference type="Proteomes" id="UP001172788">
    <property type="component" value="Unassembled WGS sequence"/>
</dbReference>
<dbReference type="InterPro" id="IPR011576">
    <property type="entry name" value="Pyridox_Oxase_N"/>
</dbReference>
<protein>
    <recommendedName>
        <fullName evidence="2">Pyridoxamine 5'-phosphate oxidase N-terminal domain-containing protein</fullName>
    </recommendedName>
</protein>
<reference evidence="3" key="1">
    <citation type="submission" date="2018-04" db="EMBL/GenBank/DDBJ databases">
        <authorList>
            <person name="Jy Z."/>
        </authorList>
    </citation>
    <scope>NUCLEOTIDE SEQUENCE</scope>
    <source>
        <strain evidence="4">AS13</strain>
        <strain evidence="3">LA18</strain>
    </source>
</reference>
<dbReference type="GO" id="GO:0005829">
    <property type="term" value="C:cytosol"/>
    <property type="evidence" value="ECO:0007669"/>
    <property type="project" value="TreeGrafter"/>
</dbReference>
<dbReference type="InterPro" id="IPR052019">
    <property type="entry name" value="F420H2_bilvrd_red/Heme_oxyg"/>
</dbReference>
<evidence type="ECO:0000313" key="6">
    <source>
        <dbReference type="Proteomes" id="UP001172791"/>
    </source>
</evidence>
<dbReference type="Proteomes" id="UP001172791">
    <property type="component" value="Unassembled WGS sequence"/>
</dbReference>
<keyword evidence="1" id="KW-0560">Oxidoreductase</keyword>
<dbReference type="SUPFAM" id="SSF50475">
    <property type="entry name" value="FMN-binding split barrel"/>
    <property type="match status" value="1"/>
</dbReference>
<keyword evidence="5" id="KW-1185">Reference proteome</keyword>
<evidence type="ECO:0000313" key="5">
    <source>
        <dbReference type="Proteomes" id="UP001172788"/>
    </source>
</evidence>
<proteinExistence type="predicted"/>
<dbReference type="PANTHER" id="PTHR35176:SF6">
    <property type="entry name" value="HEME OXYGENASE HI_0854-RELATED"/>
    <property type="match status" value="1"/>
</dbReference>
<accession>A0AAW7MN33</accession>
<dbReference type="InterPro" id="IPR012349">
    <property type="entry name" value="Split_barrel_FMN-bd"/>
</dbReference>
<comment type="caution">
    <text evidence="3">The sequence shown here is derived from an EMBL/GenBank/DDBJ whole genome shotgun (WGS) entry which is preliminary data.</text>
</comment>
<name>A0AAW7MN33_9BURK</name>
<feature type="domain" description="Pyridoxamine 5'-phosphate oxidase N-terminal" evidence="2">
    <location>
        <begin position="27"/>
        <end position="130"/>
    </location>
</feature>
<dbReference type="EMBL" id="QAIC01000040">
    <property type="protein sequence ID" value="MDN4574152.1"/>
    <property type="molecule type" value="Genomic_DNA"/>
</dbReference>
<sequence length="176" mass="19950">MMPMGRRTQRGNDRRRRSLMNADLEAVILDVLDSCRELSLATLMADGNTQSDVVCFVHHGLDIYFATGRDSRKMANIERAAQVSFCLYKPYVGWPDIKALSGHAFAEILSDESSERVLAMRLLDERFPDAWTRVPEHGSSRSTIVKLECWALQVLDYSRGFGHADIVTVPSKRRCE</sequence>
<dbReference type="PANTHER" id="PTHR35176">
    <property type="entry name" value="HEME OXYGENASE HI_0854-RELATED"/>
    <property type="match status" value="1"/>
</dbReference>
<evidence type="ECO:0000259" key="2">
    <source>
        <dbReference type="Pfam" id="PF01243"/>
    </source>
</evidence>
<dbReference type="Gene3D" id="2.30.110.10">
    <property type="entry name" value="Electron Transport, Fmn-binding Protein, Chain A"/>
    <property type="match status" value="1"/>
</dbReference>
<dbReference type="EMBL" id="QAID01000043">
    <property type="protein sequence ID" value="MDN4579655.1"/>
    <property type="molecule type" value="Genomic_DNA"/>
</dbReference>
<dbReference type="GO" id="GO:0070967">
    <property type="term" value="F:coenzyme F420 binding"/>
    <property type="evidence" value="ECO:0007669"/>
    <property type="project" value="TreeGrafter"/>
</dbReference>
<evidence type="ECO:0000313" key="3">
    <source>
        <dbReference type="EMBL" id="MDN4574152.1"/>
    </source>
</evidence>
<dbReference type="Pfam" id="PF01243">
    <property type="entry name" value="PNPOx_N"/>
    <property type="match status" value="1"/>
</dbReference>